<comment type="subcellular location">
    <subcellularLocation>
        <location evidence="1">Peroxisome</location>
    </subcellularLocation>
</comment>
<dbReference type="Pfam" id="PF13193">
    <property type="entry name" value="AMP-binding_C"/>
    <property type="match status" value="1"/>
</dbReference>
<evidence type="ECO:0000313" key="7">
    <source>
        <dbReference type="EMBL" id="SOQ40110.1"/>
    </source>
</evidence>
<dbReference type="Pfam" id="PF00501">
    <property type="entry name" value="AMP-binding"/>
    <property type="match status" value="1"/>
</dbReference>
<dbReference type="InterPro" id="IPR025110">
    <property type="entry name" value="AMP-bd_C"/>
</dbReference>
<proteinExistence type="inferred from homology"/>
<keyword evidence="4" id="KW-0576">Peroxisome</keyword>
<dbReference type="EMBL" id="ODYU01002515">
    <property type="protein sequence ID" value="SOQ40110.1"/>
    <property type="molecule type" value="Genomic_DNA"/>
</dbReference>
<dbReference type="PANTHER" id="PTHR24096:SF149">
    <property type="entry name" value="AMP-BINDING DOMAIN-CONTAINING PROTEIN-RELATED"/>
    <property type="match status" value="1"/>
</dbReference>
<dbReference type="AlphaFoldDB" id="A0A2H1VGY5"/>
<name>A0A2H1VGY5_SPOFR</name>
<dbReference type="Gene3D" id="3.40.50.12780">
    <property type="entry name" value="N-terminal domain of ligase-like"/>
    <property type="match status" value="1"/>
</dbReference>
<comment type="similarity">
    <text evidence="2">Belongs to the ATP-dependent AMP-binding enzyme family.</text>
</comment>
<evidence type="ECO:0000256" key="3">
    <source>
        <dbReference type="ARBA" id="ARBA00022598"/>
    </source>
</evidence>
<dbReference type="InterPro" id="IPR000873">
    <property type="entry name" value="AMP-dep_synth/lig_dom"/>
</dbReference>
<evidence type="ECO:0000256" key="1">
    <source>
        <dbReference type="ARBA" id="ARBA00004275"/>
    </source>
</evidence>
<dbReference type="InterPro" id="IPR045851">
    <property type="entry name" value="AMP-bd_C_sf"/>
</dbReference>
<evidence type="ECO:0000256" key="4">
    <source>
        <dbReference type="ARBA" id="ARBA00023140"/>
    </source>
</evidence>
<feature type="domain" description="AMP-binding enzyme C-terminal" evidence="6">
    <location>
        <begin position="472"/>
        <end position="548"/>
    </location>
</feature>
<reference evidence="7" key="1">
    <citation type="submission" date="2016-07" db="EMBL/GenBank/DDBJ databases">
        <authorList>
            <person name="Bretaudeau A."/>
        </authorList>
    </citation>
    <scope>NUCLEOTIDE SEQUENCE</scope>
    <source>
        <strain evidence="7">Rice</strain>
        <tissue evidence="7">Whole body</tissue>
    </source>
</reference>
<gene>
    <name evidence="7" type="ORF">SFRICE_005344</name>
</gene>
<dbReference type="InterPro" id="IPR042099">
    <property type="entry name" value="ANL_N_sf"/>
</dbReference>
<evidence type="ECO:0000259" key="5">
    <source>
        <dbReference type="Pfam" id="PF00501"/>
    </source>
</evidence>
<evidence type="ECO:0000256" key="2">
    <source>
        <dbReference type="ARBA" id="ARBA00006432"/>
    </source>
</evidence>
<accession>A0A2H1VGY5</accession>
<keyword evidence="3" id="KW-0436">Ligase</keyword>
<dbReference type="GO" id="GO:0005777">
    <property type="term" value="C:peroxisome"/>
    <property type="evidence" value="ECO:0007669"/>
    <property type="project" value="UniProtKB-SubCell"/>
</dbReference>
<dbReference type="GO" id="GO:0016405">
    <property type="term" value="F:CoA-ligase activity"/>
    <property type="evidence" value="ECO:0007669"/>
    <property type="project" value="TreeGrafter"/>
</dbReference>
<dbReference type="PANTHER" id="PTHR24096">
    <property type="entry name" value="LONG-CHAIN-FATTY-ACID--COA LIGASE"/>
    <property type="match status" value="1"/>
</dbReference>
<organism evidence="7">
    <name type="scientific">Spodoptera frugiperda</name>
    <name type="common">Fall armyworm</name>
    <dbReference type="NCBI Taxonomy" id="7108"/>
    <lineage>
        <taxon>Eukaryota</taxon>
        <taxon>Metazoa</taxon>
        <taxon>Ecdysozoa</taxon>
        <taxon>Arthropoda</taxon>
        <taxon>Hexapoda</taxon>
        <taxon>Insecta</taxon>
        <taxon>Pterygota</taxon>
        <taxon>Neoptera</taxon>
        <taxon>Endopterygota</taxon>
        <taxon>Lepidoptera</taxon>
        <taxon>Glossata</taxon>
        <taxon>Ditrysia</taxon>
        <taxon>Noctuoidea</taxon>
        <taxon>Noctuidae</taxon>
        <taxon>Amphipyrinae</taxon>
        <taxon>Spodoptera</taxon>
    </lineage>
</organism>
<dbReference type="SUPFAM" id="SSF56801">
    <property type="entry name" value="Acetyl-CoA synthetase-like"/>
    <property type="match status" value="1"/>
</dbReference>
<dbReference type="Gene3D" id="3.30.300.30">
    <property type="match status" value="1"/>
</dbReference>
<sequence length="564" mass="63123">MYLMGEYHPMTSPALGEAGGSVRLLLTKNQPLAPFDFMNENYHAGHLCLHVFKSRPEAVCQIDAATGESETNASVLARSVQLARCFRKLGVKPGDVLALGGRNHLDLHIPYYSALMTGMPIAGVDPMFKYTELKTFLKIAKPRIAFCQKELLETHEKVVEELGLNTEIICFDDGRKSLASFIDKYDDKDDHEEFLPTVFDRNKVYMWLISTGGTSGVIKLAAFTHTVFLKKLELLGKLFSTSSQHFTERKGENKMGLNLSPVQWVSGMFNAISMPMLQQIKLQTSNPPTTDHIIDMINKYKPVSAMMSPIIATAIMKSEKKCDFSSFNQLVLSGGKVHKDVHIEIRKRVRPGVPVMEMYGQTENLGPILMACPNGPLGNCGKSGPLMPEVKLIDPETGKEITEPNVPGEMCTKNVSMSEYYNNPEETANSFTEDGWYRTGDILYRDEEGHYFFVERLKMLIKYRMYHIVPPEIEAVIREHPGVQEVSVTSIPHEDDGEHVVACVMRKPGSNITADEIKELVADKLSDSQRLRGGVIFMDQLPMTSSGKIARGKLRTLVQTLPRE</sequence>
<feature type="domain" description="AMP-dependent synthetase/ligase" evidence="5">
    <location>
        <begin position="54"/>
        <end position="421"/>
    </location>
</feature>
<evidence type="ECO:0000259" key="6">
    <source>
        <dbReference type="Pfam" id="PF13193"/>
    </source>
</evidence>
<protein>
    <submittedName>
        <fullName evidence="7">SFRICE_005344</fullName>
    </submittedName>
</protein>